<dbReference type="EC" id="2.7.11.1" evidence="1"/>
<evidence type="ECO:0000256" key="8">
    <source>
        <dbReference type="ARBA" id="ARBA00048679"/>
    </source>
</evidence>
<feature type="region of interest" description="Disordered" evidence="9">
    <location>
        <begin position="1213"/>
        <end position="1268"/>
    </location>
</feature>
<keyword evidence="3" id="KW-0808">Transferase</keyword>
<feature type="compositionally biased region" description="Low complexity" evidence="9">
    <location>
        <begin position="1216"/>
        <end position="1237"/>
    </location>
</feature>
<keyword evidence="6" id="KW-0067">ATP-binding</keyword>
<dbReference type="GO" id="GO:0005524">
    <property type="term" value="F:ATP binding"/>
    <property type="evidence" value="ECO:0007669"/>
    <property type="project" value="UniProtKB-KW"/>
</dbReference>
<feature type="region of interest" description="Disordered" evidence="9">
    <location>
        <begin position="541"/>
        <end position="578"/>
    </location>
</feature>
<dbReference type="PROSITE" id="PS00108">
    <property type="entry name" value="PROTEIN_KINASE_ST"/>
    <property type="match status" value="1"/>
</dbReference>
<dbReference type="EMBL" id="UYRR01031371">
    <property type="protein sequence ID" value="VDK49507.1"/>
    <property type="molecule type" value="Genomic_DNA"/>
</dbReference>
<evidence type="ECO:0000256" key="3">
    <source>
        <dbReference type="ARBA" id="ARBA00022679"/>
    </source>
</evidence>
<dbReference type="InterPro" id="IPR000719">
    <property type="entry name" value="Prot_kinase_dom"/>
</dbReference>
<feature type="compositionally biased region" description="Low complexity" evidence="9">
    <location>
        <begin position="1391"/>
        <end position="1409"/>
    </location>
</feature>
<dbReference type="GO" id="GO:2000369">
    <property type="term" value="P:regulation of clathrin-dependent endocytosis"/>
    <property type="evidence" value="ECO:0007669"/>
    <property type="project" value="TreeGrafter"/>
</dbReference>
<keyword evidence="5" id="KW-0418">Kinase</keyword>
<feature type="region of interest" description="Disordered" evidence="9">
    <location>
        <begin position="893"/>
        <end position="926"/>
    </location>
</feature>
<dbReference type="InterPro" id="IPR011009">
    <property type="entry name" value="Kinase-like_dom_sf"/>
</dbReference>
<proteinExistence type="predicted"/>
<dbReference type="PROSITE" id="PS50011">
    <property type="entry name" value="PROTEIN_KINASE_DOM"/>
    <property type="match status" value="1"/>
</dbReference>
<comment type="catalytic activity">
    <reaction evidence="8">
        <text>L-seryl-[protein] + ATP = O-phospho-L-seryl-[protein] + ADP + H(+)</text>
        <dbReference type="Rhea" id="RHEA:17989"/>
        <dbReference type="Rhea" id="RHEA-COMP:9863"/>
        <dbReference type="Rhea" id="RHEA-COMP:11604"/>
        <dbReference type="ChEBI" id="CHEBI:15378"/>
        <dbReference type="ChEBI" id="CHEBI:29999"/>
        <dbReference type="ChEBI" id="CHEBI:30616"/>
        <dbReference type="ChEBI" id="CHEBI:83421"/>
        <dbReference type="ChEBI" id="CHEBI:456216"/>
        <dbReference type="EC" id="2.7.11.1"/>
    </reaction>
</comment>
<dbReference type="Pfam" id="PF00069">
    <property type="entry name" value="Pkinase"/>
    <property type="match status" value="1"/>
</dbReference>
<evidence type="ECO:0000313" key="12">
    <source>
        <dbReference type="Proteomes" id="UP000267096"/>
    </source>
</evidence>
<feature type="compositionally biased region" description="Low complexity" evidence="9">
    <location>
        <begin position="1511"/>
        <end position="1524"/>
    </location>
</feature>
<evidence type="ECO:0000256" key="6">
    <source>
        <dbReference type="ARBA" id="ARBA00022840"/>
    </source>
</evidence>
<evidence type="ECO:0000256" key="5">
    <source>
        <dbReference type="ARBA" id="ARBA00022777"/>
    </source>
</evidence>
<keyword evidence="2" id="KW-0723">Serine/threonine-protein kinase</keyword>
<evidence type="ECO:0000256" key="2">
    <source>
        <dbReference type="ARBA" id="ARBA00022527"/>
    </source>
</evidence>
<evidence type="ECO:0000313" key="11">
    <source>
        <dbReference type="EMBL" id="VDK49507.1"/>
    </source>
</evidence>
<feature type="region of interest" description="Disordered" evidence="9">
    <location>
        <begin position="1492"/>
        <end position="1531"/>
    </location>
</feature>
<dbReference type="InterPro" id="IPR000540">
    <property type="entry name" value="Flag_MotA_CS"/>
</dbReference>
<reference evidence="13" key="1">
    <citation type="submission" date="2016-04" db="UniProtKB">
        <authorList>
            <consortium name="WormBaseParasite"/>
        </authorList>
    </citation>
    <scope>IDENTIFICATION</scope>
</reference>
<evidence type="ECO:0000259" key="10">
    <source>
        <dbReference type="PROSITE" id="PS50011"/>
    </source>
</evidence>
<evidence type="ECO:0000256" key="4">
    <source>
        <dbReference type="ARBA" id="ARBA00022741"/>
    </source>
</evidence>
<comment type="catalytic activity">
    <reaction evidence="7">
        <text>L-threonyl-[protein] + ATP = O-phospho-L-threonyl-[protein] + ADP + H(+)</text>
        <dbReference type="Rhea" id="RHEA:46608"/>
        <dbReference type="Rhea" id="RHEA-COMP:11060"/>
        <dbReference type="Rhea" id="RHEA-COMP:11605"/>
        <dbReference type="ChEBI" id="CHEBI:15378"/>
        <dbReference type="ChEBI" id="CHEBI:30013"/>
        <dbReference type="ChEBI" id="CHEBI:30616"/>
        <dbReference type="ChEBI" id="CHEBI:61977"/>
        <dbReference type="ChEBI" id="CHEBI:456216"/>
        <dbReference type="EC" id="2.7.11.1"/>
    </reaction>
</comment>
<reference evidence="11 12" key="2">
    <citation type="submission" date="2018-11" db="EMBL/GenBank/DDBJ databases">
        <authorList>
            <consortium name="Pathogen Informatics"/>
        </authorList>
    </citation>
    <scope>NUCLEOTIDE SEQUENCE [LARGE SCALE GENOMIC DNA]</scope>
</reference>
<accession>A0A158PP91</accession>
<dbReference type="OrthoDB" id="2018507at2759"/>
<dbReference type="GO" id="GO:0045747">
    <property type="term" value="P:positive regulation of Notch signaling pathway"/>
    <property type="evidence" value="ECO:0007669"/>
    <property type="project" value="TreeGrafter"/>
</dbReference>
<sequence>MPLGFFGTSSSGVKPQQLANPIEDSVTQQTDEIQSENETFNSFFFQGCSGASESRDSRGAVIKLPKHTVTIDRKLAEGGFAIVYLVSDKTNRQYALKRQFISDDTRQLEACRRECRIVSCLASHKNIVEYVDHSVVRNRSGVYEYSLLTTYYKTSVLQLINDRIMAGRCLSANEILAVFCDMCEAVARLHHSQTPVIHRDLKVENVLIDNRRRGSPPIYVLCDFGSATTKILSTESYSMQYIEEEIQRYTTLSYRAPEMIDLYSNKPIGTKIDIWALGVMLYKMCYFMLPFGESALAIQNCAYSFPTEPQYPDELRAIIKVLLEGDIAKRPDIFQTASLAFEARSMRSPVGNLNVCLFFGECPQSSQSQQQPTQSPTIPSSSIQKSSDSPPALIKTFEQKGSSTAASATNSQPIIVNINPRLRPKPSNHQIAFPTVGGSTPGLICSSSVVAQASKSGDQTDAKNICPSLLTTAIRQASEAKTADHPLGFTDLEEQIRCATTVSSSYSSAAAGSSSSGGAALGATPAVRAYIVVDKNNIATTTTNSNNKFENESESNRSGNTANSNMNENQKRKLDDKNAKTATTVKQNQYHLSIHASAPQLFHEPTTQTGSGDGNRGMIARGVLAADQFSNHVASISAATSLGGALSTDVPSGSGGGTSLKLSAFKPYSSVSTSAKKKSSISDANAIVTSEFDVNVCKWNPFMSAPYKECTTTATSSKRNAMMDDRSFGRCFDELPRSNQLTSAGGGTRNETVAECCDQLVANFDPSDPFGAAPFTSFNLSKVSVATNSLQKQQDKRQYSDDEKPDVNFYAETGCAVLEDESECDEVRMESRRRFSYEHFDGVGDNASSESRDPQDDFTSEDDDVTKAEGISDWSTSRSHEGGVEWMLSDENAQHDEGEEEDENDSDKMLRGGDTDCVGDKGRRKQTEERQLLLLLSNNDVANESNMNRQKISSSSFPSSSLVINKSGNLQRNIEETIKISNSSSGLSLLENISTYNTTESSLSASSSDSSSTSTTTSTSEFAFTQSSALNQQQNAGNNAEEKLPSRALAAAATASKSVQSENAFHQQQTLNNSVQITTAQIRHDESNLSQQRKFINSPERCSISLNNDRDQQQEHYYFYGNENKQNGNSKPNTTETVPTSAAVVLQQQLQSAGVYHQYYQAATTTTTNPFASEALAAATTSEKVHLENLSSAQTTHPSTTIMVSSIFANDDIHKQQQQPPKPSSLSFPSASTSSSPFVVHRLTGSTATGETTRVEGKSDDQNLNLNLSPPMSVCDVTAATNRTEAAAATTPQQQSVDAPCSSSVMSHHATTTTTNYCFLCAHKTDSTSHCCCRSVGSVTADMIAAVNVQLETGFAGCNNDDGDAQTRLRARTLPTTISEQPIVKTKRVSLSRTSSSSDEQSAQTTTDDSGAEMFSCESSTTNSKSPLVAAMVGRMHHHHHHQRKKSSGKPSSMSATLNASSFVNSTFQGEDFETTPTSSTMKKDVMSRKSSSFCYHDQNQTSSTKKSTHNSATSSDKNNNNNDNSEKKKATSDEMASLIYMKQVLDILDESPDLKKSWWGVAKQTGYAASGAAIGGIVGGPAGALVGTLIGGVVGYSRADPYDSLITTLNRLSDREKMRLARKIQILVGSVTIAEFVNWIQSENNRKILFDLLQNCINNSSFSYT</sequence>
<dbReference type="GO" id="GO:0004674">
    <property type="term" value="F:protein serine/threonine kinase activity"/>
    <property type="evidence" value="ECO:0007669"/>
    <property type="project" value="UniProtKB-KW"/>
</dbReference>
<dbReference type="PROSITE" id="PS01307">
    <property type="entry name" value="MOTA"/>
    <property type="match status" value="1"/>
</dbReference>
<organism evidence="13">
    <name type="scientific">Anisakis simplex</name>
    <name type="common">Herring worm</name>
    <dbReference type="NCBI Taxonomy" id="6269"/>
    <lineage>
        <taxon>Eukaryota</taxon>
        <taxon>Metazoa</taxon>
        <taxon>Ecdysozoa</taxon>
        <taxon>Nematoda</taxon>
        <taxon>Chromadorea</taxon>
        <taxon>Rhabditida</taxon>
        <taxon>Spirurina</taxon>
        <taxon>Ascaridomorpha</taxon>
        <taxon>Ascaridoidea</taxon>
        <taxon>Anisakidae</taxon>
        <taxon>Anisakis</taxon>
        <taxon>Anisakis simplex complex</taxon>
    </lineage>
</organism>
<name>A0A158PP91_ANISI</name>
<feature type="region of interest" description="Disordered" evidence="9">
    <location>
        <begin position="840"/>
        <end position="880"/>
    </location>
</feature>
<dbReference type="InterPro" id="IPR008271">
    <property type="entry name" value="Ser/Thr_kinase_AS"/>
</dbReference>
<keyword evidence="12" id="KW-1185">Reference proteome</keyword>
<dbReference type="WBParaSite" id="ASIM_0001393401-mRNA-1">
    <property type="protein sequence ID" value="ASIM_0001393401-mRNA-1"/>
    <property type="gene ID" value="ASIM_0001393401"/>
</dbReference>
<evidence type="ECO:0000256" key="9">
    <source>
        <dbReference type="SAM" id="MobiDB-lite"/>
    </source>
</evidence>
<dbReference type="Pfam" id="PF20721">
    <property type="entry name" value="C19orf12"/>
    <property type="match status" value="1"/>
</dbReference>
<evidence type="ECO:0000256" key="7">
    <source>
        <dbReference type="ARBA" id="ARBA00047899"/>
    </source>
</evidence>
<feature type="region of interest" description="Disordered" evidence="9">
    <location>
        <begin position="1386"/>
        <end position="1457"/>
    </location>
</feature>
<feature type="compositionally biased region" description="Polar residues" evidence="9">
    <location>
        <begin position="1417"/>
        <end position="1426"/>
    </location>
</feature>
<dbReference type="Proteomes" id="UP000267096">
    <property type="component" value="Unassembled WGS sequence"/>
</dbReference>
<dbReference type="SMART" id="SM00220">
    <property type="entry name" value="S_TKc"/>
    <property type="match status" value="1"/>
</dbReference>
<feature type="region of interest" description="Disordered" evidence="9">
    <location>
        <begin position="1000"/>
        <end position="1019"/>
    </location>
</feature>
<dbReference type="GO" id="GO:0035612">
    <property type="term" value="F:AP-2 adaptor complex binding"/>
    <property type="evidence" value="ECO:0007669"/>
    <property type="project" value="TreeGrafter"/>
</dbReference>
<dbReference type="SUPFAM" id="SSF56112">
    <property type="entry name" value="Protein kinase-like (PK-like)"/>
    <property type="match status" value="1"/>
</dbReference>
<protein>
    <recommendedName>
        <fullName evidence="1">non-specific serine/threonine protein kinase</fullName>
        <ecNumber evidence="1">2.7.11.1</ecNumber>
    </recommendedName>
</protein>
<dbReference type="PANTHER" id="PTHR22967:SF57">
    <property type="entry name" value="AUXILIN, ISOFORM A-RELATED"/>
    <property type="match status" value="1"/>
</dbReference>
<feature type="compositionally biased region" description="Basic and acidic residues" evidence="9">
    <location>
        <begin position="906"/>
        <end position="926"/>
    </location>
</feature>
<feature type="compositionally biased region" description="Polar residues" evidence="9">
    <location>
        <begin position="1492"/>
        <end position="1506"/>
    </location>
</feature>
<feature type="compositionally biased region" description="Basic and acidic residues" evidence="9">
    <location>
        <begin position="569"/>
        <end position="578"/>
    </location>
</feature>
<keyword evidence="4" id="KW-0547">Nucleotide-binding</keyword>
<feature type="region of interest" description="Disordered" evidence="9">
    <location>
        <begin position="367"/>
        <end position="390"/>
    </location>
</feature>
<evidence type="ECO:0000256" key="1">
    <source>
        <dbReference type="ARBA" id="ARBA00012513"/>
    </source>
</evidence>
<dbReference type="GO" id="GO:0005737">
    <property type="term" value="C:cytoplasm"/>
    <property type="evidence" value="ECO:0007669"/>
    <property type="project" value="TreeGrafter"/>
</dbReference>
<dbReference type="PANTHER" id="PTHR22967">
    <property type="entry name" value="SERINE/THREONINE PROTEIN KINASE"/>
    <property type="match status" value="1"/>
</dbReference>
<gene>
    <name evidence="11" type="ORF">ASIM_LOCUS13362</name>
</gene>
<dbReference type="InterPro" id="IPR033369">
    <property type="entry name" value="C19orf12"/>
</dbReference>
<dbReference type="Gene3D" id="1.10.510.10">
    <property type="entry name" value="Transferase(Phosphotransferase) domain 1"/>
    <property type="match status" value="1"/>
</dbReference>
<feature type="compositionally biased region" description="Basic residues" evidence="9">
    <location>
        <begin position="1435"/>
        <end position="1448"/>
    </location>
</feature>
<feature type="domain" description="Protein kinase" evidence="10">
    <location>
        <begin position="69"/>
        <end position="342"/>
    </location>
</feature>
<evidence type="ECO:0000313" key="13">
    <source>
        <dbReference type="WBParaSite" id="ASIM_0001393401-mRNA-1"/>
    </source>
</evidence>
<feature type="compositionally biased region" description="Polar residues" evidence="9">
    <location>
        <begin position="559"/>
        <end position="568"/>
    </location>
</feature>